<gene>
    <name evidence="2" type="ORF">GTH23_08610</name>
</gene>
<keyword evidence="1" id="KW-1133">Transmembrane helix</keyword>
<feature type="transmembrane region" description="Helical" evidence="1">
    <location>
        <begin position="68"/>
        <end position="88"/>
    </location>
</feature>
<protein>
    <submittedName>
        <fullName evidence="2">Uncharacterized protein</fullName>
    </submittedName>
</protein>
<organism evidence="2 3">
    <name type="scientific">Proteus terrae subsp. cibarius</name>
    <dbReference type="NCBI Taxonomy" id="626774"/>
    <lineage>
        <taxon>Bacteria</taxon>
        <taxon>Pseudomonadati</taxon>
        <taxon>Pseudomonadota</taxon>
        <taxon>Gammaproteobacteria</taxon>
        <taxon>Enterobacterales</taxon>
        <taxon>Morganellaceae</taxon>
        <taxon>Proteus</taxon>
    </lineage>
</organism>
<dbReference type="Proteomes" id="UP000501338">
    <property type="component" value="Chromosome"/>
</dbReference>
<feature type="transmembrane region" description="Helical" evidence="1">
    <location>
        <begin position="169"/>
        <end position="188"/>
    </location>
</feature>
<dbReference type="RefSeq" id="WP_156733341.1">
    <property type="nucleotide sequence ID" value="NZ_CP045008.1"/>
</dbReference>
<reference evidence="2 3" key="1">
    <citation type="submission" date="2020-01" db="EMBL/GenBank/DDBJ databases">
        <title>The genomic epidemiology of tigecycline resistance gene tet(X) variants in a swine farm in China.</title>
        <authorList>
            <person name="Peng K."/>
            <person name="Li R."/>
        </authorList>
    </citation>
    <scope>NUCLEOTIDE SEQUENCE [LARGE SCALE GENOMIC DNA]</scope>
    <source>
        <strain evidence="2 3">ZF1</strain>
    </source>
</reference>
<sequence length="189" mass="21870">MEELPDDFFLDADDDLVNFLEKQGENCIREIHQSNALNKENGQKLLSILIAGIGSSFLLLTQRSTFDYLTVGMFVFLVFWVLCAIYLVRRVIISRTRVLASSTPYALYHKDYKGFNEEDYAHFESRGFSSEHSTLNILRRYRLADLTRMAEISKNENVRIASELERVRIATILTPVCAFIISAFIYFFL</sequence>
<proteinExistence type="predicted"/>
<evidence type="ECO:0000313" key="3">
    <source>
        <dbReference type="Proteomes" id="UP000501338"/>
    </source>
</evidence>
<keyword evidence="3" id="KW-1185">Reference proteome</keyword>
<dbReference type="EMBL" id="CP047340">
    <property type="protein sequence ID" value="QIF90095.1"/>
    <property type="molecule type" value="Genomic_DNA"/>
</dbReference>
<accession>A0ABX6JQL5</accession>
<evidence type="ECO:0000313" key="2">
    <source>
        <dbReference type="EMBL" id="QIF90095.1"/>
    </source>
</evidence>
<evidence type="ECO:0000256" key="1">
    <source>
        <dbReference type="SAM" id="Phobius"/>
    </source>
</evidence>
<name>A0ABX6JQL5_9GAMM</name>
<keyword evidence="1" id="KW-0472">Membrane</keyword>
<keyword evidence="1" id="KW-0812">Transmembrane</keyword>